<evidence type="ECO:0000313" key="3">
    <source>
        <dbReference type="EMBL" id="CAF9913792.1"/>
    </source>
</evidence>
<name>A0A8H3I3N0_9LECA</name>
<dbReference type="OrthoDB" id="443682at2759"/>
<dbReference type="PANTHER" id="PTHR47524:SF1">
    <property type="entry name" value="20S RRNA ACCUMULATION PROTEIN 4"/>
    <property type="match status" value="1"/>
</dbReference>
<dbReference type="Proteomes" id="UP000664169">
    <property type="component" value="Unassembled WGS sequence"/>
</dbReference>
<organism evidence="3 4">
    <name type="scientific">Gomphillus americanus</name>
    <dbReference type="NCBI Taxonomy" id="1940652"/>
    <lineage>
        <taxon>Eukaryota</taxon>
        <taxon>Fungi</taxon>
        <taxon>Dikarya</taxon>
        <taxon>Ascomycota</taxon>
        <taxon>Pezizomycotina</taxon>
        <taxon>Lecanoromycetes</taxon>
        <taxon>OSLEUM clade</taxon>
        <taxon>Ostropomycetidae</taxon>
        <taxon>Ostropales</taxon>
        <taxon>Graphidaceae</taxon>
        <taxon>Gomphilloideae</taxon>
        <taxon>Gomphillus</taxon>
    </lineage>
</organism>
<feature type="domain" description="Programmed cell death protein 2 C-terminal" evidence="2">
    <location>
        <begin position="264"/>
        <end position="387"/>
    </location>
</feature>
<dbReference type="GO" id="GO:0030490">
    <property type="term" value="P:maturation of SSU-rRNA"/>
    <property type="evidence" value="ECO:0007669"/>
    <property type="project" value="TreeGrafter"/>
</dbReference>
<dbReference type="Pfam" id="PF04194">
    <property type="entry name" value="PDCD2_C"/>
    <property type="match status" value="1"/>
</dbReference>
<dbReference type="PANTHER" id="PTHR47524">
    <property type="entry name" value="20S RRNA ACCUMULATION PROTEIN 4"/>
    <property type="match status" value="1"/>
</dbReference>
<protein>
    <recommendedName>
        <fullName evidence="2">Programmed cell death protein 2 C-terminal domain-containing protein</fullName>
    </recommendedName>
</protein>
<sequence length="392" mass="43172">MSFDDDSSEEEETSCSTTNVLLGYAYQEPTGDDVSFLGGKPTWLSDAKPSYEFVRCRVCRMPLSQLLQLNGELPEQFPLHDRRLHVLACRKKACSRKAGSIRALRATRHRAPTVPPESQQVPAPAKPNFNLGNDIFGGRLIPTTAAANPFANPFTKSPSVSTAPSTTVSTTKTETLSFAAAAKPASKPPSRPTLEPWPSEGVNTNEFPKLYLDAAYEDLYELSKPDPSASTRRISTLEEENDNKAETSSGAKEEDAEVFESSIDKVFQRFADRIAQNPEQVLRYEFRGVPVLYSATDDIGKIFYHDVHPRMSAARKGIPGCSNCGKARAFELQLTPHLIFELEKDEAGLDGMEWGSIIVGVCEADCQANGIGADEVGYLEEWVGVQWEELKK</sequence>
<dbReference type="AlphaFoldDB" id="A0A8H3I3N0"/>
<dbReference type="EMBL" id="CAJPDQ010000008">
    <property type="protein sequence ID" value="CAF9913792.1"/>
    <property type="molecule type" value="Genomic_DNA"/>
</dbReference>
<evidence type="ECO:0000313" key="4">
    <source>
        <dbReference type="Proteomes" id="UP000664169"/>
    </source>
</evidence>
<dbReference type="InterPro" id="IPR007320">
    <property type="entry name" value="PDCD2_C"/>
</dbReference>
<evidence type="ECO:0000256" key="1">
    <source>
        <dbReference type="SAM" id="MobiDB-lite"/>
    </source>
</evidence>
<proteinExistence type="predicted"/>
<dbReference type="GO" id="GO:0005737">
    <property type="term" value="C:cytoplasm"/>
    <property type="evidence" value="ECO:0007669"/>
    <property type="project" value="InterPro"/>
</dbReference>
<comment type="caution">
    <text evidence="3">The sequence shown here is derived from an EMBL/GenBank/DDBJ whole genome shotgun (WGS) entry which is preliminary data.</text>
</comment>
<evidence type="ECO:0000259" key="2">
    <source>
        <dbReference type="Pfam" id="PF04194"/>
    </source>
</evidence>
<gene>
    <name evidence="3" type="ORF">GOMPHAMPRED_008027</name>
</gene>
<reference evidence="3" key="1">
    <citation type="submission" date="2021-03" db="EMBL/GenBank/DDBJ databases">
        <authorList>
            <person name="Tagirdzhanova G."/>
        </authorList>
    </citation>
    <scope>NUCLEOTIDE SEQUENCE</scope>
</reference>
<feature type="region of interest" description="Disordered" evidence="1">
    <location>
        <begin position="153"/>
        <end position="201"/>
    </location>
</feature>
<feature type="compositionally biased region" description="Low complexity" evidence="1">
    <location>
        <begin position="153"/>
        <end position="185"/>
    </location>
</feature>
<feature type="region of interest" description="Disordered" evidence="1">
    <location>
        <begin position="222"/>
        <end position="257"/>
    </location>
</feature>
<keyword evidence="4" id="KW-1185">Reference proteome</keyword>
<accession>A0A8H3I3N0</accession>